<dbReference type="InterPro" id="IPR020103">
    <property type="entry name" value="PsdUridine_synth_cat_dom_sf"/>
</dbReference>
<comment type="catalytic activity">
    <reaction evidence="5">
        <text>a uridine in RNA = a pseudouridine in RNA</text>
        <dbReference type="Rhea" id="RHEA:48348"/>
        <dbReference type="Rhea" id="RHEA-COMP:12068"/>
        <dbReference type="Rhea" id="RHEA-COMP:12069"/>
        <dbReference type="ChEBI" id="CHEBI:65314"/>
        <dbReference type="ChEBI" id="CHEBI:65315"/>
    </reaction>
</comment>
<evidence type="ECO:0000313" key="8">
    <source>
        <dbReference type="Proteomes" id="UP000316609"/>
    </source>
</evidence>
<dbReference type="Pfam" id="PF00849">
    <property type="entry name" value="PseudoU_synth_2"/>
    <property type="match status" value="1"/>
</dbReference>
<comment type="function">
    <text evidence="5">Responsible for synthesis of pseudouridine from uracil.</text>
</comment>
<evidence type="ECO:0000256" key="5">
    <source>
        <dbReference type="RuleBase" id="RU362028"/>
    </source>
</evidence>
<gene>
    <name evidence="7" type="ORF">E6K78_09920</name>
</gene>
<evidence type="ECO:0000256" key="1">
    <source>
        <dbReference type="ARBA" id="ARBA00010876"/>
    </source>
</evidence>
<dbReference type="Gene3D" id="3.10.290.10">
    <property type="entry name" value="RNA-binding S4 domain"/>
    <property type="match status" value="1"/>
</dbReference>
<dbReference type="InterPro" id="IPR006224">
    <property type="entry name" value="PsdUridine_synth_RluA-like_CS"/>
</dbReference>
<feature type="domain" description="RNA-binding S4" evidence="6">
    <location>
        <begin position="13"/>
        <end position="77"/>
    </location>
</feature>
<reference evidence="7 8" key="1">
    <citation type="journal article" date="2019" name="Nat. Microbiol.">
        <title>Mediterranean grassland soil C-N compound turnover is dependent on rainfall and depth, and is mediated by genomically divergent microorganisms.</title>
        <authorList>
            <person name="Diamond S."/>
            <person name="Andeer P.F."/>
            <person name="Li Z."/>
            <person name="Crits-Christoph A."/>
            <person name="Burstein D."/>
            <person name="Anantharaman K."/>
            <person name="Lane K.R."/>
            <person name="Thomas B.C."/>
            <person name="Pan C."/>
            <person name="Northen T.R."/>
            <person name="Banfield J.F."/>
        </authorList>
    </citation>
    <scope>NUCLEOTIDE SEQUENCE [LARGE SCALE GENOMIC DNA]</scope>
    <source>
        <strain evidence="7">WS_8</strain>
    </source>
</reference>
<dbReference type="AlphaFoldDB" id="A0A538TKB6"/>
<dbReference type="InterPro" id="IPR006145">
    <property type="entry name" value="PsdUridine_synth_RsuA/RluA"/>
</dbReference>
<dbReference type="PROSITE" id="PS50889">
    <property type="entry name" value="S4"/>
    <property type="match status" value="1"/>
</dbReference>
<dbReference type="InterPro" id="IPR050188">
    <property type="entry name" value="RluA_PseudoU_synthase"/>
</dbReference>
<dbReference type="SUPFAM" id="SSF55174">
    <property type="entry name" value="Alpha-L RNA-binding motif"/>
    <property type="match status" value="1"/>
</dbReference>
<dbReference type="PANTHER" id="PTHR21600">
    <property type="entry name" value="MITOCHONDRIAL RNA PSEUDOURIDINE SYNTHASE"/>
    <property type="match status" value="1"/>
</dbReference>
<dbReference type="PROSITE" id="PS01129">
    <property type="entry name" value="PSI_RLU"/>
    <property type="match status" value="1"/>
</dbReference>
<evidence type="ECO:0000313" key="7">
    <source>
        <dbReference type="EMBL" id="TMQ64062.1"/>
    </source>
</evidence>
<dbReference type="EC" id="5.4.99.-" evidence="5"/>
<accession>A0A538TKB6</accession>
<dbReference type="GO" id="GO:0120159">
    <property type="term" value="F:rRNA pseudouridine synthase activity"/>
    <property type="evidence" value="ECO:0007669"/>
    <property type="project" value="UniProtKB-ARBA"/>
</dbReference>
<dbReference type="NCBIfam" id="TIGR00005">
    <property type="entry name" value="rluA_subfam"/>
    <property type="match status" value="1"/>
</dbReference>
<evidence type="ECO:0000256" key="4">
    <source>
        <dbReference type="PROSITE-ProRule" id="PRU00182"/>
    </source>
</evidence>
<comment type="caution">
    <text evidence="7">The sequence shown here is derived from an EMBL/GenBank/DDBJ whole genome shotgun (WGS) entry which is preliminary data.</text>
</comment>
<sequence length="324" mass="35250">MLDLSVPAIEAGKRLDLFLAAVETSLSRSGLQTLIRAGRVRVNGRVARPSLKVKDGDRVSVELPPPRRLDLEPEPLPLAVLHEDEHLLVIDKPAGMAVHPGAGRSSGTLVHALLHRYPEIEGVGGAGRPGIVHRLDKDTTGLMVVARSQRAYLALVDAMQARSVRRIYDALVWGEPRASHGSLATQLGRDPRERKRIAVLTRGGRPARTHWRVAERFRVATLLSVSLDTGRTHQIRVHLAHLGHPVVGDPVYGGRAKKQLSPREPGRSLPRDLLMCLRRQALHASELALAHPVTGKPLAFASPWPEDLAQAVGLLRAARAGGQQ</sequence>
<name>A0A538TKB6_UNCEI</name>
<dbReference type="Proteomes" id="UP000316609">
    <property type="component" value="Unassembled WGS sequence"/>
</dbReference>
<dbReference type="GO" id="GO:0003723">
    <property type="term" value="F:RNA binding"/>
    <property type="evidence" value="ECO:0007669"/>
    <property type="project" value="UniProtKB-KW"/>
</dbReference>
<dbReference type="CDD" id="cd02869">
    <property type="entry name" value="PseudoU_synth_RluA_like"/>
    <property type="match status" value="1"/>
</dbReference>
<evidence type="ECO:0000259" key="6">
    <source>
        <dbReference type="SMART" id="SM00363"/>
    </source>
</evidence>
<dbReference type="SMART" id="SM00363">
    <property type="entry name" value="S4"/>
    <property type="match status" value="1"/>
</dbReference>
<keyword evidence="4" id="KW-0694">RNA-binding</keyword>
<dbReference type="SUPFAM" id="SSF55120">
    <property type="entry name" value="Pseudouridine synthase"/>
    <property type="match status" value="1"/>
</dbReference>
<dbReference type="Pfam" id="PF01479">
    <property type="entry name" value="S4"/>
    <property type="match status" value="1"/>
</dbReference>
<dbReference type="GO" id="GO:0000455">
    <property type="term" value="P:enzyme-directed rRNA pseudouridine synthesis"/>
    <property type="evidence" value="ECO:0007669"/>
    <property type="project" value="UniProtKB-ARBA"/>
</dbReference>
<evidence type="ECO:0000256" key="3">
    <source>
        <dbReference type="PIRSR" id="PIRSR606225-1"/>
    </source>
</evidence>
<feature type="active site" evidence="3">
    <location>
        <position position="136"/>
    </location>
</feature>
<dbReference type="CDD" id="cd00165">
    <property type="entry name" value="S4"/>
    <property type="match status" value="1"/>
</dbReference>
<proteinExistence type="inferred from homology"/>
<evidence type="ECO:0000256" key="2">
    <source>
        <dbReference type="ARBA" id="ARBA00023235"/>
    </source>
</evidence>
<protein>
    <recommendedName>
        <fullName evidence="5">Pseudouridine synthase</fullName>
        <ecNumber evidence="5">5.4.99.-</ecNumber>
    </recommendedName>
</protein>
<dbReference type="EMBL" id="VBOY01000096">
    <property type="protein sequence ID" value="TMQ64062.1"/>
    <property type="molecule type" value="Genomic_DNA"/>
</dbReference>
<dbReference type="InterPro" id="IPR036986">
    <property type="entry name" value="S4_RNA-bd_sf"/>
</dbReference>
<dbReference type="PANTHER" id="PTHR21600:SF44">
    <property type="entry name" value="RIBOSOMAL LARGE SUBUNIT PSEUDOURIDINE SYNTHASE D"/>
    <property type="match status" value="1"/>
</dbReference>
<dbReference type="Gene3D" id="3.30.2350.10">
    <property type="entry name" value="Pseudouridine synthase"/>
    <property type="match status" value="1"/>
</dbReference>
<comment type="similarity">
    <text evidence="1 5">Belongs to the pseudouridine synthase RluA family.</text>
</comment>
<dbReference type="InterPro" id="IPR002942">
    <property type="entry name" value="S4_RNA-bd"/>
</dbReference>
<organism evidence="7 8">
    <name type="scientific">Eiseniibacteriota bacterium</name>
    <dbReference type="NCBI Taxonomy" id="2212470"/>
    <lineage>
        <taxon>Bacteria</taxon>
        <taxon>Candidatus Eiseniibacteriota</taxon>
    </lineage>
</organism>
<dbReference type="InterPro" id="IPR006225">
    <property type="entry name" value="PsdUridine_synth_RluC/D"/>
</dbReference>
<keyword evidence="2 5" id="KW-0413">Isomerase</keyword>